<dbReference type="EMBL" id="JASSZA010000004">
    <property type="protein sequence ID" value="KAK2114834.1"/>
    <property type="molecule type" value="Genomic_DNA"/>
</dbReference>
<comment type="caution">
    <text evidence="1">The sequence shown here is derived from an EMBL/GenBank/DDBJ whole genome shotgun (WGS) entry which is preliminary data.</text>
</comment>
<sequence>MKSTCGFLVAMSASNTRDLLSPCGYSVTLQTMGVDEEETAFSGAQWEGIKVLPSRVEDTPALRRAKYSKAQPRGVRNSHLQQGQKIRKRHHLNLVTLDRSPRVWVWRLQQLQLSLHPLVSEWLPSDLGFHGPLFENRWSPQALWREQLFLGELKLPLLLAVLFLQLSQVSVS</sequence>
<evidence type="ECO:0000313" key="1">
    <source>
        <dbReference type="EMBL" id="KAK2114834.1"/>
    </source>
</evidence>
<evidence type="ECO:0000313" key="2">
    <source>
        <dbReference type="Proteomes" id="UP001266305"/>
    </source>
</evidence>
<name>A0ABQ9W1B6_SAGOE</name>
<protein>
    <submittedName>
        <fullName evidence="1">Uncharacterized protein</fullName>
    </submittedName>
</protein>
<proteinExistence type="predicted"/>
<accession>A0ABQ9W1B6</accession>
<organism evidence="1 2">
    <name type="scientific">Saguinus oedipus</name>
    <name type="common">Cotton-top tamarin</name>
    <name type="synonym">Oedipomidas oedipus</name>
    <dbReference type="NCBI Taxonomy" id="9490"/>
    <lineage>
        <taxon>Eukaryota</taxon>
        <taxon>Metazoa</taxon>
        <taxon>Chordata</taxon>
        <taxon>Craniata</taxon>
        <taxon>Vertebrata</taxon>
        <taxon>Euteleostomi</taxon>
        <taxon>Mammalia</taxon>
        <taxon>Eutheria</taxon>
        <taxon>Euarchontoglires</taxon>
        <taxon>Primates</taxon>
        <taxon>Haplorrhini</taxon>
        <taxon>Platyrrhini</taxon>
        <taxon>Cebidae</taxon>
        <taxon>Callitrichinae</taxon>
        <taxon>Saguinus</taxon>
    </lineage>
</organism>
<gene>
    <name evidence="1" type="ORF">P7K49_009100</name>
</gene>
<keyword evidence="2" id="KW-1185">Reference proteome</keyword>
<dbReference type="Proteomes" id="UP001266305">
    <property type="component" value="Unassembled WGS sequence"/>
</dbReference>
<reference evidence="1 2" key="1">
    <citation type="submission" date="2023-05" db="EMBL/GenBank/DDBJ databases">
        <title>B98-5 Cell Line De Novo Hybrid Assembly: An Optical Mapping Approach.</title>
        <authorList>
            <person name="Kananen K."/>
            <person name="Auerbach J.A."/>
            <person name="Kautto E."/>
            <person name="Blachly J.S."/>
        </authorList>
    </citation>
    <scope>NUCLEOTIDE SEQUENCE [LARGE SCALE GENOMIC DNA]</scope>
    <source>
        <strain evidence="1">B95-8</strain>
        <tissue evidence="1">Cell line</tissue>
    </source>
</reference>